<sequence>MLRGGTMEKNIPESKMRAVRFYLENKEFLEEMCIIGDPYIKAMAMTIIVSAKKILNNN</sequence>
<evidence type="ECO:0000313" key="1">
    <source>
        <dbReference type="EMBL" id="KYC50365.1"/>
    </source>
</evidence>
<dbReference type="EMBL" id="LNJC01000015">
    <property type="protein sequence ID" value="KYC50365.1"/>
    <property type="molecule type" value="Genomic_DNA"/>
</dbReference>
<comment type="caution">
    <text evidence="1">The sequence shown here is derived from an EMBL/GenBank/DDBJ whole genome shotgun (WGS) entry which is preliminary data.</text>
</comment>
<protein>
    <submittedName>
        <fullName evidence="1">Uncharacterized protein</fullName>
    </submittedName>
</protein>
<evidence type="ECO:0000313" key="2">
    <source>
        <dbReference type="Proteomes" id="UP000092403"/>
    </source>
</evidence>
<name>A0A150IZR0_9EURY</name>
<reference evidence="1 2" key="1">
    <citation type="journal article" date="2016" name="ISME J.">
        <title>Chasing the elusive Euryarchaeota class WSA2: genomes reveal a uniquely fastidious methyl-reducing methanogen.</title>
        <authorList>
            <person name="Nobu M.K."/>
            <person name="Narihiro T."/>
            <person name="Kuroda K."/>
            <person name="Mei R."/>
            <person name="Liu W.T."/>
        </authorList>
    </citation>
    <scope>NUCLEOTIDE SEQUENCE [LARGE SCALE GENOMIC DNA]</scope>
    <source>
        <strain evidence="1">BMIXfssc0709_Meth_Bin006</strain>
    </source>
</reference>
<gene>
    <name evidence="1" type="ORF">APG12_00894</name>
</gene>
<accession>A0A150IZR0</accession>
<dbReference type="AlphaFoldDB" id="A0A150IZR0"/>
<organism evidence="1 2">
    <name type="scientific">Candidatus Methanofastidiosum methylothiophilum</name>
    <dbReference type="NCBI Taxonomy" id="1705564"/>
    <lineage>
        <taxon>Archaea</taxon>
        <taxon>Methanobacteriati</taxon>
        <taxon>Methanobacteriota</taxon>
        <taxon>Stenosarchaea group</taxon>
        <taxon>Candidatus Methanofastidiosia</taxon>
        <taxon>Candidatus Methanofastidiosales</taxon>
        <taxon>Candidatus Methanofastidiosaceae</taxon>
        <taxon>Candidatus Methanofastidiosum</taxon>
    </lineage>
</organism>
<dbReference type="Proteomes" id="UP000092403">
    <property type="component" value="Unassembled WGS sequence"/>
</dbReference>
<proteinExistence type="predicted"/>